<dbReference type="EMBL" id="JANCYU010000025">
    <property type="protein sequence ID" value="KAK4524669.1"/>
    <property type="molecule type" value="Genomic_DNA"/>
</dbReference>
<dbReference type="AlphaFoldDB" id="A0AAV9IBI1"/>
<name>A0AAV9IBI1_9RHOD</name>
<reference evidence="2 3" key="1">
    <citation type="submission" date="2022-07" db="EMBL/GenBank/DDBJ databases">
        <title>Genome-wide signatures of adaptation to extreme environments.</title>
        <authorList>
            <person name="Cho C.H."/>
            <person name="Yoon H.S."/>
        </authorList>
    </citation>
    <scope>NUCLEOTIDE SEQUENCE [LARGE SCALE GENOMIC DNA]</scope>
    <source>
        <strain evidence="2 3">108.79 E11</strain>
    </source>
</reference>
<protein>
    <submittedName>
        <fullName evidence="2">Uncharacterized protein</fullName>
    </submittedName>
</protein>
<feature type="region of interest" description="Disordered" evidence="1">
    <location>
        <begin position="88"/>
        <end position="109"/>
    </location>
</feature>
<accession>A0AAV9IBI1</accession>
<proteinExistence type="predicted"/>
<evidence type="ECO:0000256" key="1">
    <source>
        <dbReference type="SAM" id="MobiDB-lite"/>
    </source>
</evidence>
<organism evidence="2 3">
    <name type="scientific">Galdieria yellowstonensis</name>
    <dbReference type="NCBI Taxonomy" id="3028027"/>
    <lineage>
        <taxon>Eukaryota</taxon>
        <taxon>Rhodophyta</taxon>
        <taxon>Bangiophyceae</taxon>
        <taxon>Galdieriales</taxon>
        <taxon>Galdieriaceae</taxon>
        <taxon>Galdieria</taxon>
    </lineage>
</organism>
<evidence type="ECO:0000313" key="2">
    <source>
        <dbReference type="EMBL" id="KAK4524669.1"/>
    </source>
</evidence>
<keyword evidence="3" id="KW-1185">Reference proteome</keyword>
<comment type="caution">
    <text evidence="2">The sequence shown here is derived from an EMBL/GenBank/DDBJ whole genome shotgun (WGS) entry which is preliminary data.</text>
</comment>
<feature type="compositionally biased region" description="Basic and acidic residues" evidence="1">
    <location>
        <begin position="98"/>
        <end position="109"/>
    </location>
</feature>
<feature type="compositionally biased region" description="Polar residues" evidence="1">
    <location>
        <begin position="88"/>
        <end position="97"/>
    </location>
</feature>
<dbReference type="Proteomes" id="UP001300502">
    <property type="component" value="Unassembled WGS sequence"/>
</dbReference>
<sequence>MSSSSFQRWITSLDTLEHKTSSSDEDNTSCMDDDNTHLEYFKVERDTFHSDEATIWSQLKESGAILQQLIQLQQESTEWNPKIAQEETNLYSQPTMDTKNHEEEDDTRERPKTCLFPVHTMVEEYRIEDKEQEKDLLWDKLLCLFLPTSTVPIGCIQFAVKNNLFSARILRHCFYLLCPWCNPNISSKIDMSKLCLFLLSVFDRRTDVGGKMNVSSTISNNSSANPKWVPSWQDWFKLLCHLGMEYSEDEVLHSCSSITNKQNISKPLWISTWKRILKLMVACIPYVSRKDILQIVPVMTRILLDPLGFEMRDKVVGILYRCWVALGGTCQQLVLLVNEYFVSVFLKYSSASLYLQMRLWRCILEWQALSQYFAYKLFILYTEREEQQQQRCWWSYMLCEKIQHQVGNFLVSFLNDNLVYGADIEILSTEDYHSAAAVACTKRKSGSFQKFIYPLLFEMKESSSLDPPRQVVWMVDMLETHWQFGRDTWSEHEATSFYIKQVEPLSLLKYHFKESFQCSEWLDRMEQLARTKNSAKEDSCTKDLVLSSSSSSSTILVLAIFALQPNALSLMNTRERQRLEYAISVLKNTCGGFSDPNSAQIAVYLGQLHMIAECMWHSTETLHSGVYRETEQLTLSNWFAKEEEE</sequence>
<evidence type="ECO:0000313" key="3">
    <source>
        <dbReference type="Proteomes" id="UP001300502"/>
    </source>
</evidence>
<gene>
    <name evidence="2" type="ORF">GAYE_SCF05G2571</name>
</gene>